<dbReference type="Proteomes" id="UP001153618">
    <property type="component" value="Unassembled WGS sequence"/>
</dbReference>
<keyword evidence="1" id="KW-0472">Membrane</keyword>
<sequence>MPFHITPFKERPLTLNLSSPKRDKVVKHGSTFYRFDSADLDTPGFPRHTEDKTKRRLQTCVIYSCLVVLVCILVLGIFVAVHVVKKDRTGFDSNSLEYELYKNTIFEGCYNSTRSNITSECPKIRASLQNQNSPALDFYPVTLKWSNVLKNHSSEPDWCDVVSCFSDFKVIPSIPRPSAFWPSLLEVWCKLIITFIAAFWELGNLQAALYSDRLCQGLELSNWIFLLWDAGCFIWWCVGLGQYISNKEYYPVPYILGWVSLWKYKNNIHCHPYKCALKRSPKFARFADKALGTLVIVQWAVCLYFFIVHFKALERGYSPELAYECLIPHIPTAPGFSPCSPETICSHKLLFRSVLFDYHSALSFNGTMALISFFLVGTIFLTVMLCARIVFPCMGMITKKKEKWRLAASHLDMGFAASMGIAFFCCIGCAALTTIDTLRAADRRAAGSVAFDWECTALHVNLSPWRYYLDVSDGFATRMAKTWFSS</sequence>
<keyword evidence="1" id="KW-0812">Transmembrane</keyword>
<dbReference type="AlphaFoldDB" id="A0A9W4I8F5"/>
<comment type="caution">
    <text evidence="2">The sequence shown here is derived from an EMBL/GenBank/DDBJ whole genome shotgun (WGS) entry which is preliminary data.</text>
</comment>
<keyword evidence="1" id="KW-1133">Transmembrane helix</keyword>
<gene>
    <name evidence="2" type="ORF">POLS_LOCUS8862</name>
</gene>
<feature type="transmembrane region" description="Helical" evidence="1">
    <location>
        <begin position="179"/>
        <end position="200"/>
    </location>
</feature>
<name>A0A9W4I8F5_PENOL</name>
<evidence type="ECO:0000313" key="3">
    <source>
        <dbReference type="Proteomes" id="UP001153618"/>
    </source>
</evidence>
<evidence type="ECO:0000313" key="2">
    <source>
        <dbReference type="EMBL" id="CAG8254932.1"/>
    </source>
</evidence>
<feature type="transmembrane region" description="Helical" evidence="1">
    <location>
        <begin position="290"/>
        <end position="310"/>
    </location>
</feature>
<proteinExistence type="predicted"/>
<dbReference type="OrthoDB" id="5429468at2759"/>
<feature type="transmembrane region" description="Helical" evidence="1">
    <location>
        <begin position="61"/>
        <end position="84"/>
    </location>
</feature>
<keyword evidence="3" id="KW-1185">Reference proteome</keyword>
<evidence type="ECO:0000256" key="1">
    <source>
        <dbReference type="SAM" id="Phobius"/>
    </source>
</evidence>
<protein>
    <submittedName>
        <fullName evidence="2">Uncharacterized protein</fullName>
    </submittedName>
</protein>
<dbReference type="EMBL" id="CAJVOS010000071">
    <property type="protein sequence ID" value="CAG8254932.1"/>
    <property type="molecule type" value="Genomic_DNA"/>
</dbReference>
<feature type="transmembrane region" description="Helical" evidence="1">
    <location>
        <begin position="411"/>
        <end position="435"/>
    </location>
</feature>
<feature type="transmembrane region" description="Helical" evidence="1">
    <location>
        <begin position="220"/>
        <end position="238"/>
    </location>
</feature>
<organism evidence="2 3">
    <name type="scientific">Penicillium olsonii</name>
    <dbReference type="NCBI Taxonomy" id="99116"/>
    <lineage>
        <taxon>Eukaryota</taxon>
        <taxon>Fungi</taxon>
        <taxon>Dikarya</taxon>
        <taxon>Ascomycota</taxon>
        <taxon>Pezizomycotina</taxon>
        <taxon>Eurotiomycetes</taxon>
        <taxon>Eurotiomycetidae</taxon>
        <taxon>Eurotiales</taxon>
        <taxon>Aspergillaceae</taxon>
        <taxon>Penicillium</taxon>
    </lineage>
</organism>
<feature type="transmembrane region" description="Helical" evidence="1">
    <location>
        <begin position="368"/>
        <end position="391"/>
    </location>
</feature>
<reference evidence="2" key="1">
    <citation type="submission" date="2021-07" db="EMBL/GenBank/DDBJ databases">
        <authorList>
            <person name="Branca A.L. A."/>
        </authorList>
    </citation>
    <scope>NUCLEOTIDE SEQUENCE</scope>
</reference>
<accession>A0A9W4I8F5</accession>